<protein>
    <submittedName>
        <fullName evidence="2">Uncharacterized protein</fullName>
    </submittedName>
</protein>
<evidence type="ECO:0000256" key="1">
    <source>
        <dbReference type="SAM" id="MobiDB-lite"/>
    </source>
</evidence>
<organism evidence="2">
    <name type="scientific">uncultured Solirubrobacteraceae bacterium</name>
    <dbReference type="NCBI Taxonomy" id="1162706"/>
    <lineage>
        <taxon>Bacteria</taxon>
        <taxon>Bacillati</taxon>
        <taxon>Actinomycetota</taxon>
        <taxon>Thermoleophilia</taxon>
        <taxon>Solirubrobacterales</taxon>
        <taxon>Solirubrobacteraceae</taxon>
        <taxon>environmental samples</taxon>
    </lineage>
</organism>
<feature type="non-terminal residue" evidence="2">
    <location>
        <position position="1"/>
    </location>
</feature>
<name>A0A6J4RFX4_9ACTN</name>
<accession>A0A6J4RFX4</accession>
<feature type="non-terminal residue" evidence="2">
    <location>
        <position position="141"/>
    </location>
</feature>
<feature type="compositionally biased region" description="Gly residues" evidence="1">
    <location>
        <begin position="43"/>
        <end position="53"/>
    </location>
</feature>
<feature type="compositionally biased region" description="Basic and acidic residues" evidence="1">
    <location>
        <begin position="91"/>
        <end position="141"/>
    </location>
</feature>
<feature type="compositionally biased region" description="Basic residues" evidence="1">
    <location>
        <begin position="63"/>
        <end position="72"/>
    </location>
</feature>
<sequence length="141" mass="15059">GDSESADGGAGPPIGRREREQPQRRGRGRGDRAPRRRDDAGRQGQGAAGGAGARRGRGQLPHRAGRLRRRLDGKRGGGGGGGSGGGRRAPVHREERGHAEQDRQGDVRRRGAVEEDPRREQGEDPQPRPDPPGRRADDPGI</sequence>
<feature type="region of interest" description="Disordered" evidence="1">
    <location>
        <begin position="1"/>
        <end position="141"/>
    </location>
</feature>
<evidence type="ECO:0000313" key="2">
    <source>
        <dbReference type="EMBL" id="CAA9464784.1"/>
    </source>
</evidence>
<feature type="compositionally biased region" description="Basic and acidic residues" evidence="1">
    <location>
        <begin position="15"/>
        <end position="41"/>
    </location>
</feature>
<dbReference type="AlphaFoldDB" id="A0A6J4RFX4"/>
<reference evidence="2" key="1">
    <citation type="submission" date="2020-02" db="EMBL/GenBank/DDBJ databases">
        <authorList>
            <person name="Meier V. D."/>
        </authorList>
    </citation>
    <scope>NUCLEOTIDE SEQUENCE</scope>
    <source>
        <strain evidence="2">AVDCRST_MAG38</strain>
    </source>
</reference>
<proteinExistence type="predicted"/>
<dbReference type="EMBL" id="CADCVJ010000038">
    <property type="protein sequence ID" value="CAA9464784.1"/>
    <property type="molecule type" value="Genomic_DNA"/>
</dbReference>
<gene>
    <name evidence="2" type="ORF">AVDCRST_MAG38-613</name>
</gene>
<feature type="compositionally biased region" description="Gly residues" evidence="1">
    <location>
        <begin position="76"/>
        <end position="87"/>
    </location>
</feature>